<accession>A0ABY7C928</accession>
<evidence type="ECO:0000313" key="2">
    <source>
        <dbReference type="Proteomes" id="UP001164743"/>
    </source>
</evidence>
<reference evidence="1" key="1">
    <citation type="submission" date="2022-10" db="EMBL/GenBank/DDBJ databases">
        <title>Puccinia triticina Genome sequencing and assembly.</title>
        <authorList>
            <person name="Li C."/>
        </authorList>
    </citation>
    <scope>NUCLEOTIDE SEQUENCE</scope>
    <source>
        <strain evidence="1">Pt15</strain>
    </source>
</reference>
<keyword evidence="2" id="KW-1185">Reference proteome</keyword>
<dbReference type="EMBL" id="CP110421">
    <property type="protein sequence ID" value="WAQ81300.1"/>
    <property type="molecule type" value="Genomic_DNA"/>
</dbReference>
<sequence length="79" mass="8945">MPLAQVKKANVEVTINAPHNVAAAAFKEFVVMFVKQLDKLWADCEERIKLSEEEGRTQVAFFDLTINKDDIEVILPDRG</sequence>
<proteinExistence type="predicted"/>
<dbReference type="GeneID" id="77806584"/>
<dbReference type="Proteomes" id="UP001164743">
    <property type="component" value="Chromosome 1A"/>
</dbReference>
<organism evidence="1 2">
    <name type="scientific">Puccinia triticina</name>
    <dbReference type="NCBI Taxonomy" id="208348"/>
    <lineage>
        <taxon>Eukaryota</taxon>
        <taxon>Fungi</taxon>
        <taxon>Dikarya</taxon>
        <taxon>Basidiomycota</taxon>
        <taxon>Pucciniomycotina</taxon>
        <taxon>Pucciniomycetes</taxon>
        <taxon>Pucciniales</taxon>
        <taxon>Pucciniaceae</taxon>
        <taxon>Puccinia</taxon>
    </lineage>
</organism>
<gene>
    <name evidence="1" type="ORF">PtA15_1A640</name>
</gene>
<dbReference type="RefSeq" id="XP_053016855.1">
    <property type="nucleotide sequence ID" value="XM_053165689.1"/>
</dbReference>
<name>A0ABY7C928_9BASI</name>
<protein>
    <submittedName>
        <fullName evidence="1">Uncharacterized protein</fullName>
    </submittedName>
</protein>
<evidence type="ECO:0000313" key="1">
    <source>
        <dbReference type="EMBL" id="WAQ81300.1"/>
    </source>
</evidence>